<dbReference type="Gene3D" id="3.30.420.40">
    <property type="match status" value="2"/>
</dbReference>
<evidence type="ECO:0000256" key="4">
    <source>
        <dbReference type="ARBA" id="ARBA00022723"/>
    </source>
</evidence>
<feature type="binding site" evidence="7">
    <location>
        <position position="374"/>
    </location>
    <ligand>
        <name>substrate</name>
    </ligand>
</feature>
<dbReference type="GO" id="GO:0000408">
    <property type="term" value="C:EKC/KEOPS complex"/>
    <property type="evidence" value="ECO:0007669"/>
    <property type="project" value="InterPro"/>
</dbReference>
<dbReference type="InterPro" id="IPR054414">
    <property type="entry name" value="Ccdc124/Oxs1_C"/>
</dbReference>
<feature type="binding site" evidence="7">
    <location>
        <position position="302"/>
    </location>
    <ligand>
        <name>a divalent metal cation</name>
        <dbReference type="ChEBI" id="CHEBI:60240"/>
    </ligand>
</feature>
<dbReference type="STRING" id="554055.A0A2P6VH24"/>
<feature type="binding site" evidence="7">
    <location>
        <position position="355"/>
    </location>
    <ligand>
        <name>substrate</name>
    </ligand>
</feature>
<keyword evidence="7" id="KW-0539">Nucleus</keyword>
<dbReference type="PRINTS" id="PR00789">
    <property type="entry name" value="OSIALOPTASE"/>
</dbReference>
<feature type="compositionally biased region" description="Basic and acidic residues" evidence="8">
    <location>
        <begin position="10"/>
        <end position="39"/>
    </location>
</feature>
<evidence type="ECO:0000256" key="8">
    <source>
        <dbReference type="SAM" id="MobiDB-lite"/>
    </source>
</evidence>
<keyword evidence="1 7" id="KW-0963">Cytoplasm</keyword>
<dbReference type="FunFam" id="3.30.420.40:FF:000038">
    <property type="entry name" value="Probable tRNA N6-adenosine threonylcarbamoyltransferase"/>
    <property type="match status" value="1"/>
</dbReference>
<dbReference type="PANTHER" id="PTHR11735:SF14">
    <property type="entry name" value="TRNA N6-ADENOSINE THREONYLCARBAMOYLTRANSFERASE"/>
    <property type="match status" value="1"/>
</dbReference>
<dbReference type="AlphaFoldDB" id="A0A2P6VH24"/>
<evidence type="ECO:0000313" key="11">
    <source>
        <dbReference type="EMBL" id="PSC73389.1"/>
    </source>
</evidence>
<dbReference type="InterPro" id="IPR017861">
    <property type="entry name" value="KAE1/TsaD"/>
</dbReference>
<dbReference type="InterPro" id="IPR043129">
    <property type="entry name" value="ATPase_NBD"/>
</dbReference>
<dbReference type="NCBIfam" id="TIGR00329">
    <property type="entry name" value="gcp_kae1"/>
    <property type="match status" value="1"/>
</dbReference>
<dbReference type="Pfam" id="PF00814">
    <property type="entry name" value="TsaD"/>
    <property type="match status" value="1"/>
</dbReference>
<dbReference type="SUPFAM" id="SSF53067">
    <property type="entry name" value="Actin-like ATPase domain"/>
    <property type="match status" value="1"/>
</dbReference>
<evidence type="ECO:0000256" key="5">
    <source>
        <dbReference type="ARBA" id="ARBA00023315"/>
    </source>
</evidence>
<dbReference type="InterPro" id="IPR034680">
    <property type="entry name" value="Kae1_archaea_euk"/>
</dbReference>
<keyword evidence="2 7" id="KW-0808">Transferase</keyword>
<comment type="subcellular location">
    <subcellularLocation>
        <location evidence="7">Cytoplasm</location>
    </subcellularLocation>
    <subcellularLocation>
        <location evidence="7">Nucleus</location>
    </subcellularLocation>
</comment>
<feature type="region of interest" description="Disordered" evidence="8">
    <location>
        <begin position="1"/>
        <end position="73"/>
    </location>
</feature>
<gene>
    <name evidence="7" type="primary">GCP2</name>
    <name evidence="11" type="ORF">C2E20_3436</name>
</gene>
<comment type="similarity">
    <text evidence="7">Belongs to the KAE1 / TsaD family.</text>
</comment>
<sequence length="544" mass="59978">MGKFGGVSEKVADARSRKADAKKSNQVAAEKKQEDEYWDQHSNPKAKRDTKREEQEKQREEAAKKKAEAKRLAAEEEAALAAAAKKKAAKPQAAKVTAAQLAYQREREQAEQRELAAQKALETKRMVTEEEHAAALLVANRNREEGVVEARSVDAALEALTLDGSPADRHPEKRAKAAWEAYYAEQLEVMKQEKPGLRLMQYKSMIFDRWQKDPRNPRNQRVENFITPPGQGFLPRETALHHQEWAVKLVQQALAEAGLTPADISCIAFTKGPGMGGPLVSCAVVARMLSLLWRVPIVGVNHCVGHIEMGRCVTGAQDPVVLYVSGGNTQVIAYADRRYRIFGETIDIAVGNCLDRFARVLNLPNDPAPGYNIEQLAKKGSKLIELPYVVKGMDVSFSGILSYIEAAAHDLIAKGEATPADLCFSLQETIFAMLVEITERAMAHVGTHDVLIVGGVGCNVRLQEMMQVMVEERGGALCSLASFVMVEERGGALYSTDDRYCIDNGAMIAWPGLLALKQGAAMELADTTCTQRYRTDEVLVTWRD</sequence>
<dbReference type="EMBL" id="LHPF02000007">
    <property type="protein sequence ID" value="PSC73389.1"/>
    <property type="molecule type" value="Genomic_DNA"/>
</dbReference>
<dbReference type="GO" id="GO:0061711">
    <property type="term" value="F:tRNA N(6)-L-threonylcarbamoyladenine synthase activity"/>
    <property type="evidence" value="ECO:0007669"/>
    <property type="project" value="UniProtKB-EC"/>
</dbReference>
<keyword evidence="3 7" id="KW-0819">tRNA processing</keyword>
<feature type="domain" description="Coiled-coil" evidence="10">
    <location>
        <begin position="140"/>
        <end position="220"/>
    </location>
</feature>
<feature type="binding site" evidence="7">
    <location>
        <begin position="323"/>
        <end position="327"/>
    </location>
    <ligand>
        <name>substrate</name>
    </ligand>
</feature>
<feature type="binding site" evidence="7">
    <location>
        <position position="370"/>
    </location>
    <ligand>
        <name>substrate</name>
    </ligand>
</feature>
<evidence type="ECO:0000256" key="7">
    <source>
        <dbReference type="HAMAP-Rule" id="MF_03180"/>
    </source>
</evidence>
<feature type="binding site" evidence="7">
    <location>
        <position position="306"/>
    </location>
    <ligand>
        <name>a divalent metal cation</name>
        <dbReference type="ChEBI" id="CHEBI:60240"/>
    </ligand>
</feature>
<dbReference type="CDD" id="cd24132">
    <property type="entry name" value="ASKHA_NBD_OSGEP_like_euk"/>
    <property type="match status" value="1"/>
</dbReference>
<keyword evidence="12" id="KW-1185">Reference proteome</keyword>
<name>A0A2P6VH24_9CHLO</name>
<organism evidence="11 12">
    <name type="scientific">Micractinium conductrix</name>
    <dbReference type="NCBI Taxonomy" id="554055"/>
    <lineage>
        <taxon>Eukaryota</taxon>
        <taxon>Viridiplantae</taxon>
        <taxon>Chlorophyta</taxon>
        <taxon>core chlorophytes</taxon>
        <taxon>Trebouxiophyceae</taxon>
        <taxon>Chlorellales</taxon>
        <taxon>Chlorellaceae</taxon>
        <taxon>Chlorella clade</taxon>
        <taxon>Micractinium</taxon>
    </lineage>
</organism>
<dbReference type="Proteomes" id="UP000239649">
    <property type="component" value="Unassembled WGS sequence"/>
</dbReference>
<feature type="domain" description="Gcp-like" evidence="9">
    <location>
        <begin position="224"/>
        <end position="510"/>
    </location>
</feature>
<evidence type="ECO:0000313" key="12">
    <source>
        <dbReference type="Proteomes" id="UP000239649"/>
    </source>
</evidence>
<dbReference type="GO" id="GO:0002949">
    <property type="term" value="P:tRNA threonylcarbamoyladenosine modification"/>
    <property type="evidence" value="ECO:0007669"/>
    <property type="project" value="UniProtKB-UniRule"/>
</dbReference>
<evidence type="ECO:0000256" key="1">
    <source>
        <dbReference type="ARBA" id="ARBA00022490"/>
    </source>
</evidence>
<feature type="binding site" evidence="7">
    <location>
        <position position="323"/>
    </location>
    <ligand>
        <name>a divalent metal cation</name>
        <dbReference type="ChEBI" id="CHEBI:60240"/>
    </ligand>
</feature>
<dbReference type="PANTHER" id="PTHR11735">
    <property type="entry name" value="TRNA N6-ADENOSINE THREONYLCARBAMOYLTRANSFERASE"/>
    <property type="match status" value="1"/>
</dbReference>
<comment type="caution">
    <text evidence="11">The sequence shown here is derived from an EMBL/GenBank/DDBJ whole genome shotgun (WGS) entry which is preliminary data.</text>
</comment>
<evidence type="ECO:0000256" key="2">
    <source>
        <dbReference type="ARBA" id="ARBA00022679"/>
    </source>
</evidence>
<evidence type="ECO:0000259" key="10">
    <source>
        <dbReference type="Pfam" id="PF06244"/>
    </source>
</evidence>
<dbReference type="GO" id="GO:0005634">
    <property type="term" value="C:nucleus"/>
    <property type="evidence" value="ECO:0007669"/>
    <property type="project" value="UniProtKB-SubCell"/>
</dbReference>
<dbReference type="GO" id="GO:0005737">
    <property type="term" value="C:cytoplasm"/>
    <property type="evidence" value="ECO:0007669"/>
    <property type="project" value="UniProtKB-SubCell"/>
</dbReference>
<dbReference type="GO" id="GO:0046872">
    <property type="term" value="F:metal ion binding"/>
    <property type="evidence" value="ECO:0007669"/>
    <property type="project" value="UniProtKB-KW"/>
</dbReference>
<reference evidence="11 12" key="1">
    <citation type="journal article" date="2018" name="Plant J.">
        <title>Genome sequences of Chlorella sorokiniana UTEX 1602 and Micractinium conductrix SAG 241.80: implications to maltose excretion by a green alga.</title>
        <authorList>
            <person name="Arriola M.B."/>
            <person name="Velmurugan N."/>
            <person name="Zhang Y."/>
            <person name="Plunkett M.H."/>
            <person name="Hondzo H."/>
            <person name="Barney B.M."/>
        </authorList>
    </citation>
    <scope>NUCLEOTIDE SEQUENCE [LARGE SCALE GENOMIC DNA]</scope>
    <source>
        <strain evidence="11 12">SAG 241.80</strain>
    </source>
</reference>
<proteinExistence type="inferred from homology"/>
<feature type="compositionally biased region" description="Basic and acidic residues" evidence="8">
    <location>
        <begin position="46"/>
        <end position="73"/>
    </location>
</feature>
<feature type="binding site" evidence="7">
    <location>
        <position position="459"/>
    </location>
    <ligand>
        <name>substrate</name>
    </ligand>
</feature>
<accession>A0A2P6VH24</accession>
<keyword evidence="5 7" id="KW-0012">Acyltransferase</keyword>
<dbReference type="InterPro" id="IPR000905">
    <property type="entry name" value="Gcp-like_dom"/>
</dbReference>
<comment type="cofactor">
    <cofactor evidence="7">
        <name>a divalent metal cation</name>
        <dbReference type="ChEBI" id="CHEBI:60240"/>
    </cofactor>
    <text evidence="7">Binds 1 divalent metal cation per subunit.</text>
</comment>
<protein>
    <recommendedName>
        <fullName evidence="7">Glycoprotease 2</fullName>
    </recommendedName>
</protein>
<comment type="catalytic activity">
    <reaction evidence="6 7">
        <text>L-threonylcarbamoyladenylate + adenosine(37) in tRNA = N(6)-L-threonylcarbamoyladenosine(37) in tRNA + AMP + H(+)</text>
        <dbReference type="Rhea" id="RHEA:37059"/>
        <dbReference type="Rhea" id="RHEA-COMP:10162"/>
        <dbReference type="Rhea" id="RHEA-COMP:10163"/>
        <dbReference type="ChEBI" id="CHEBI:15378"/>
        <dbReference type="ChEBI" id="CHEBI:73682"/>
        <dbReference type="ChEBI" id="CHEBI:74411"/>
        <dbReference type="ChEBI" id="CHEBI:74418"/>
        <dbReference type="ChEBI" id="CHEBI:456215"/>
        <dbReference type="EC" id="2.3.1.234"/>
    </reaction>
</comment>
<dbReference type="OrthoDB" id="10254073at2759"/>
<feature type="binding site" evidence="7">
    <location>
        <position position="503"/>
    </location>
    <ligand>
        <name>a divalent metal cation</name>
        <dbReference type="ChEBI" id="CHEBI:60240"/>
    </ligand>
</feature>
<evidence type="ECO:0000259" key="9">
    <source>
        <dbReference type="Pfam" id="PF00814"/>
    </source>
</evidence>
<evidence type="ECO:0000256" key="3">
    <source>
        <dbReference type="ARBA" id="ARBA00022694"/>
    </source>
</evidence>
<evidence type="ECO:0000256" key="6">
    <source>
        <dbReference type="ARBA" id="ARBA00048117"/>
    </source>
</evidence>
<dbReference type="HAMAP" id="MF_01446">
    <property type="entry name" value="Kae1"/>
    <property type="match status" value="1"/>
</dbReference>
<dbReference type="Pfam" id="PF06244">
    <property type="entry name" value="Ccdc124"/>
    <property type="match status" value="1"/>
</dbReference>
<keyword evidence="4 7" id="KW-0479">Metal-binding</keyword>